<organism evidence="1 2">
    <name type="scientific">Escherichia coli DEC2D</name>
    <dbReference type="NCBI Taxonomy" id="868141"/>
    <lineage>
        <taxon>Bacteria</taxon>
        <taxon>Pseudomonadati</taxon>
        <taxon>Pseudomonadota</taxon>
        <taxon>Gammaproteobacteria</taxon>
        <taxon>Enterobacterales</taxon>
        <taxon>Enterobacteriaceae</taxon>
        <taxon>Escherichia</taxon>
    </lineage>
</organism>
<dbReference type="EMBL" id="AIFC01000012">
    <property type="protein sequence ID" value="EHU48212.1"/>
    <property type="molecule type" value="Genomic_DNA"/>
</dbReference>
<proteinExistence type="predicted"/>
<reference evidence="1 2" key="1">
    <citation type="journal article" date="2012" name="J. Bacteriol.">
        <title>Draft Genome Sequences of the Diarrheagenic Escherichia coli Collection.</title>
        <authorList>
            <person name="Hazen T.H."/>
            <person name="Sahl J.W."/>
            <person name="Redman J.C."/>
            <person name="Morris C.R."/>
            <person name="Daugherty S.C."/>
            <person name="Chibucos M.C."/>
            <person name="Sengamalay N.A."/>
            <person name="Fraser-Liggett C.M."/>
            <person name="Steinsland H."/>
            <person name="Whittam T.S."/>
            <person name="Whittam B."/>
            <person name="Manning S.D."/>
            <person name="Rasko D.A."/>
        </authorList>
    </citation>
    <scope>NUCLEOTIDE SEQUENCE [LARGE SCALE GENOMIC DNA]</scope>
    <source>
        <strain evidence="1 2">DEC2D</strain>
    </source>
</reference>
<comment type="caution">
    <text evidence="1">The sequence shown here is derived from an EMBL/GenBank/DDBJ whole genome shotgun (WGS) entry which is preliminary data.</text>
</comment>
<evidence type="ECO:0000313" key="1">
    <source>
        <dbReference type="EMBL" id="EHU48212.1"/>
    </source>
</evidence>
<sequence length="56" mass="6568">MFFQFFNSNIGYVCMRYLRPYHPVVIAVVDVLCFDNSVEWFSIPFTCNSEVHLSSP</sequence>
<gene>
    <name evidence="1" type="ORF">ECDEC2D_0861</name>
</gene>
<protein>
    <submittedName>
        <fullName evidence="1">Uncharacterized protein</fullName>
    </submittedName>
</protein>
<name>A0A828UBD5_ECOLX</name>
<accession>A0A828UBD5</accession>
<dbReference type="AlphaFoldDB" id="A0A828UBD5"/>
<evidence type="ECO:0000313" key="2">
    <source>
        <dbReference type="Proteomes" id="UP000005272"/>
    </source>
</evidence>
<dbReference type="Proteomes" id="UP000005272">
    <property type="component" value="Unassembled WGS sequence"/>
</dbReference>